<dbReference type="PANTHER" id="PTHR10773">
    <property type="entry name" value="DNA-DIRECTED RNA POLYMERASES I, II, AND III SUBUNIT RPABC2"/>
    <property type="match status" value="1"/>
</dbReference>
<dbReference type="AlphaFoldDB" id="A0A9P0G706"/>
<evidence type="ECO:0000313" key="1">
    <source>
        <dbReference type="EMBL" id="CAH1099097.1"/>
    </source>
</evidence>
<reference evidence="1" key="1">
    <citation type="submission" date="2022-01" db="EMBL/GenBank/DDBJ databases">
        <authorList>
            <person name="King R."/>
        </authorList>
    </citation>
    <scope>NUCLEOTIDE SEQUENCE</scope>
</reference>
<gene>
    <name evidence="1" type="ORF">PSYICH_LOCUS1356</name>
</gene>
<dbReference type="OrthoDB" id="6774481at2759"/>
<accession>A0A9P0G706</accession>
<sequence length="186" mass="22077">MEEGVFLLCNGGLLCDKPTVSNFFISFSSVKLNYYDTDNETKCRLKCAANISGETHRNFFTEYWNLSNIHFQRTFLNSCLSEINPRYRNYINSISRLESHYCRSNSKKKYIEGEKSIADLYRDYAEIQKEAGRLFVKYARYAFIFNREFNIAFHNPKKDQCYFCLGCLNALREKEEKMQMKDQKKI</sequence>
<organism evidence="1 2">
    <name type="scientific">Psylliodes chrysocephalus</name>
    <dbReference type="NCBI Taxonomy" id="3402493"/>
    <lineage>
        <taxon>Eukaryota</taxon>
        <taxon>Metazoa</taxon>
        <taxon>Ecdysozoa</taxon>
        <taxon>Arthropoda</taxon>
        <taxon>Hexapoda</taxon>
        <taxon>Insecta</taxon>
        <taxon>Pterygota</taxon>
        <taxon>Neoptera</taxon>
        <taxon>Endopterygota</taxon>
        <taxon>Coleoptera</taxon>
        <taxon>Polyphaga</taxon>
        <taxon>Cucujiformia</taxon>
        <taxon>Chrysomeloidea</taxon>
        <taxon>Chrysomelidae</taxon>
        <taxon>Galerucinae</taxon>
        <taxon>Alticini</taxon>
        <taxon>Psylliodes</taxon>
    </lineage>
</organism>
<dbReference type="EMBL" id="OV651813">
    <property type="protein sequence ID" value="CAH1099097.1"/>
    <property type="molecule type" value="Genomic_DNA"/>
</dbReference>
<keyword evidence="2" id="KW-1185">Reference proteome</keyword>
<evidence type="ECO:0000313" key="2">
    <source>
        <dbReference type="Proteomes" id="UP001153636"/>
    </source>
</evidence>
<proteinExistence type="predicted"/>
<name>A0A9P0G706_9CUCU</name>
<dbReference type="Proteomes" id="UP001153636">
    <property type="component" value="Chromosome 1"/>
</dbReference>
<protein>
    <submittedName>
        <fullName evidence="1">Uncharacterized protein</fullName>
    </submittedName>
</protein>
<dbReference type="PANTHER" id="PTHR10773:SF19">
    <property type="match status" value="1"/>
</dbReference>